<dbReference type="EMBL" id="JBHTIL010000001">
    <property type="protein sequence ID" value="MFD0924947.1"/>
    <property type="molecule type" value="Genomic_DNA"/>
</dbReference>
<name>A0ABW3G2N6_9NOCA</name>
<dbReference type="Proteomes" id="UP001597068">
    <property type="component" value="Unassembled WGS sequence"/>
</dbReference>
<organism evidence="2 3">
    <name type="scientific">Williamsia deligens</name>
    <dbReference type="NCBI Taxonomy" id="321325"/>
    <lineage>
        <taxon>Bacteria</taxon>
        <taxon>Bacillati</taxon>
        <taxon>Actinomycetota</taxon>
        <taxon>Actinomycetes</taxon>
        <taxon>Mycobacteriales</taxon>
        <taxon>Nocardiaceae</taxon>
        <taxon>Williamsia</taxon>
    </lineage>
</organism>
<proteinExistence type="predicted"/>
<accession>A0ABW3G2N6</accession>
<evidence type="ECO:0000313" key="2">
    <source>
        <dbReference type="EMBL" id="MFD0924947.1"/>
    </source>
</evidence>
<keyword evidence="3" id="KW-1185">Reference proteome</keyword>
<dbReference type="RefSeq" id="WP_253647067.1">
    <property type="nucleotide sequence ID" value="NZ_BAAAMO010000002.1"/>
</dbReference>
<protein>
    <submittedName>
        <fullName evidence="2">Uncharacterized protein</fullName>
    </submittedName>
</protein>
<sequence>MRKTLIGSFAASLAIAGAAVALTPAIASASSSGFLGYEASIVDPTGASQSLDSPFGNKLKIEFALPPTEARQTCSLTVYANGNDEKPVVKTTIPLRAVPNTPISAGTKTVTLKPATYYVVTRCEDKSGTSSANAEDLVTIQNKPANVLSGTARCYLQDKAKFAKPTSLIFSSGNTTVKARLSTAPRDTANASTTSAFTASVYSTADFTANLGCGGTASKPGKVQQFGPYAAGTTGIALQGD</sequence>
<comment type="caution">
    <text evidence="2">The sequence shown here is derived from an EMBL/GenBank/DDBJ whole genome shotgun (WGS) entry which is preliminary data.</text>
</comment>
<gene>
    <name evidence="2" type="ORF">ACFQ04_04275</name>
</gene>
<feature type="signal peptide" evidence="1">
    <location>
        <begin position="1"/>
        <end position="21"/>
    </location>
</feature>
<evidence type="ECO:0000313" key="3">
    <source>
        <dbReference type="Proteomes" id="UP001597068"/>
    </source>
</evidence>
<feature type="chain" id="PRO_5045457847" evidence="1">
    <location>
        <begin position="22"/>
        <end position="241"/>
    </location>
</feature>
<keyword evidence="1" id="KW-0732">Signal</keyword>
<evidence type="ECO:0000256" key="1">
    <source>
        <dbReference type="SAM" id="SignalP"/>
    </source>
</evidence>
<reference evidence="3" key="1">
    <citation type="journal article" date="2019" name="Int. J. Syst. Evol. Microbiol.">
        <title>The Global Catalogue of Microorganisms (GCM) 10K type strain sequencing project: providing services to taxonomists for standard genome sequencing and annotation.</title>
        <authorList>
            <consortium name="The Broad Institute Genomics Platform"/>
            <consortium name="The Broad Institute Genome Sequencing Center for Infectious Disease"/>
            <person name="Wu L."/>
            <person name="Ma J."/>
        </authorList>
    </citation>
    <scope>NUCLEOTIDE SEQUENCE [LARGE SCALE GENOMIC DNA]</scope>
    <source>
        <strain evidence="3">CCUG 50873</strain>
    </source>
</reference>